<dbReference type="EMBL" id="JH767250">
    <property type="protein sequence ID" value="EQC25929.1"/>
    <property type="molecule type" value="Genomic_DNA"/>
</dbReference>
<dbReference type="RefSeq" id="XP_008620651.1">
    <property type="nucleotide sequence ID" value="XM_008622429.1"/>
</dbReference>
<evidence type="ECO:0008006" key="3">
    <source>
        <dbReference type="Google" id="ProtNLM"/>
    </source>
</evidence>
<dbReference type="OrthoDB" id="80363at2759"/>
<dbReference type="OMA" id="TWIEDAM"/>
<sequence>MHRYCPKWISLWKKTIRSFSISSSFLRTKMDAQCCFRGCSKPAMPQSNKCAFHRNRLCCAVSTCNNQVYARGLCVRHGGTKPCLATDCDANARTGGYCSRHSLVNTKKQCIEAGCANIAHSRKKCVRHGGGRKCKLVECETLARIAGYCQRHSKQLLKDAVATNEVVPDTWIEDAMPMDTLDDLILDFVLITTTTGLVASGDSVYKDIA</sequence>
<dbReference type="STRING" id="1156394.T0PKM2"/>
<dbReference type="AlphaFoldDB" id="T0PKM2"/>
<evidence type="ECO:0000313" key="1">
    <source>
        <dbReference type="EMBL" id="EQC25929.1"/>
    </source>
</evidence>
<dbReference type="VEuPathDB" id="FungiDB:SDRG_16228"/>
<name>T0PKM2_SAPDV</name>
<accession>T0PKM2</accession>
<keyword evidence="2" id="KW-1185">Reference proteome</keyword>
<reference evidence="1 2" key="1">
    <citation type="submission" date="2012-04" db="EMBL/GenBank/DDBJ databases">
        <title>The Genome Sequence of Saprolegnia declina VS20.</title>
        <authorList>
            <consortium name="The Broad Institute Genome Sequencing Platform"/>
            <person name="Russ C."/>
            <person name="Nusbaum C."/>
            <person name="Tyler B."/>
            <person name="van West P."/>
            <person name="Dieguez-Uribeondo J."/>
            <person name="de Bruijn I."/>
            <person name="Tripathy S."/>
            <person name="Jiang R."/>
            <person name="Young S.K."/>
            <person name="Zeng Q."/>
            <person name="Gargeya S."/>
            <person name="Fitzgerald M."/>
            <person name="Haas B."/>
            <person name="Abouelleil A."/>
            <person name="Alvarado L."/>
            <person name="Arachchi H.M."/>
            <person name="Berlin A."/>
            <person name="Chapman S.B."/>
            <person name="Goldberg J."/>
            <person name="Griggs A."/>
            <person name="Gujja S."/>
            <person name="Hansen M."/>
            <person name="Howarth C."/>
            <person name="Imamovic A."/>
            <person name="Larimer J."/>
            <person name="McCowen C."/>
            <person name="Montmayeur A."/>
            <person name="Murphy C."/>
            <person name="Neiman D."/>
            <person name="Pearson M."/>
            <person name="Priest M."/>
            <person name="Roberts A."/>
            <person name="Saif S."/>
            <person name="Shea T."/>
            <person name="Sisk P."/>
            <person name="Sykes S."/>
            <person name="Wortman J."/>
            <person name="Nusbaum C."/>
            <person name="Birren B."/>
        </authorList>
    </citation>
    <scope>NUCLEOTIDE SEQUENCE [LARGE SCALE GENOMIC DNA]</scope>
    <source>
        <strain evidence="1 2">VS20</strain>
    </source>
</reference>
<dbReference type="Proteomes" id="UP000030762">
    <property type="component" value="Unassembled WGS sequence"/>
</dbReference>
<dbReference type="InParanoid" id="T0PKM2"/>
<organism evidence="1 2">
    <name type="scientific">Saprolegnia diclina (strain VS20)</name>
    <dbReference type="NCBI Taxonomy" id="1156394"/>
    <lineage>
        <taxon>Eukaryota</taxon>
        <taxon>Sar</taxon>
        <taxon>Stramenopiles</taxon>
        <taxon>Oomycota</taxon>
        <taxon>Saprolegniomycetes</taxon>
        <taxon>Saprolegniales</taxon>
        <taxon>Saprolegniaceae</taxon>
        <taxon>Saprolegnia</taxon>
    </lineage>
</organism>
<evidence type="ECO:0000313" key="2">
    <source>
        <dbReference type="Proteomes" id="UP000030762"/>
    </source>
</evidence>
<dbReference type="GeneID" id="19956955"/>
<protein>
    <recommendedName>
        <fullName evidence="3">WRKY transcription factor 19</fullName>
    </recommendedName>
</protein>
<dbReference type="PANTHER" id="PTHR31827">
    <property type="entry name" value="EMB|CAB89363.1"/>
    <property type="match status" value="1"/>
</dbReference>
<dbReference type="PANTHER" id="PTHR31827:SF1">
    <property type="entry name" value="EMB|CAB89363.1"/>
    <property type="match status" value="1"/>
</dbReference>
<gene>
    <name evidence="1" type="ORF">SDRG_16228</name>
</gene>
<proteinExistence type="predicted"/>